<sequence>MYQETMQALFDQAFLKYRDNIALKFKDQVFSYDQIRRIANRCSHSLIERGIHPGMRVALLLSNCPEFIISDLAIMKTGATKVPLNDMLGKKEITYILRDSGAKVAFVGQEFFSVIQDIRNDLPDLEWFVGMVEEGKCPDGFIPWETFLAGASEADPEPRAMPEDPYLLAYTGGTTGLPKGVVHNQRNGYINICSHVIETGIGENERMLFMTPLPHSAGLFTQAGLLRGATVIIEAKFDPIRALALIEQEKITFTFMVPTMIYRVLDQLRQAKYDTSSLHTIIYGAAPITAERLKQGLAVFGNVFVQFFGQTECPNFITRLSKHDHTLEPDKIHRLRSCGRPVMMARVRIVNEEGQEVPRGEVGEIVCSAPYVMNEYYKLPDKTAETVRDGWLYTGDIGKMDEDGYVYLLDRKKDMIISGGMNVYTTEVENALQKHPKVRQVAVIGVPHNEWGEAVLALIIPADDSLTEEELLDFAKENLSSYKRPKKIEFVTEFPLTPYGKLDKKELRKPYWEQAGRQVN</sequence>
<dbReference type="RefSeq" id="WP_146810891.1">
    <property type="nucleotide sequence ID" value="NZ_BJXX01000127.1"/>
</dbReference>
<dbReference type="AlphaFoldDB" id="A0A511V8U6"/>
<feature type="domain" description="AMP-dependent synthetase/ligase" evidence="3">
    <location>
        <begin position="11"/>
        <end position="377"/>
    </location>
</feature>
<accession>A0A511V8U6</accession>
<protein>
    <submittedName>
        <fullName evidence="5">Long-chain-fatty-acid--CoA ligase</fullName>
    </submittedName>
</protein>
<comment type="similarity">
    <text evidence="1">Belongs to the ATP-dependent AMP-binding enzyme family.</text>
</comment>
<evidence type="ECO:0000256" key="1">
    <source>
        <dbReference type="ARBA" id="ARBA00006432"/>
    </source>
</evidence>
<feature type="domain" description="AMP-binding enzyme C-terminal" evidence="4">
    <location>
        <begin position="427"/>
        <end position="501"/>
    </location>
</feature>
<dbReference type="OrthoDB" id="9757771at2"/>
<dbReference type="InterPro" id="IPR000873">
    <property type="entry name" value="AMP-dep_synth/lig_dom"/>
</dbReference>
<dbReference type="GO" id="GO:0016877">
    <property type="term" value="F:ligase activity, forming carbon-sulfur bonds"/>
    <property type="evidence" value="ECO:0007669"/>
    <property type="project" value="UniProtKB-ARBA"/>
</dbReference>
<dbReference type="Gene3D" id="3.40.50.12780">
    <property type="entry name" value="N-terminal domain of ligase-like"/>
    <property type="match status" value="1"/>
</dbReference>
<keyword evidence="6" id="KW-1185">Reference proteome</keyword>
<name>A0A511V8U6_9BACL</name>
<dbReference type="PROSITE" id="PS00455">
    <property type="entry name" value="AMP_BINDING"/>
    <property type="match status" value="1"/>
</dbReference>
<dbReference type="InterPro" id="IPR025110">
    <property type="entry name" value="AMP-bd_C"/>
</dbReference>
<dbReference type="InterPro" id="IPR020845">
    <property type="entry name" value="AMP-binding_CS"/>
</dbReference>
<dbReference type="InterPro" id="IPR050237">
    <property type="entry name" value="ATP-dep_AMP-bd_enzyme"/>
</dbReference>
<gene>
    <name evidence="5" type="ORF">ADA01nite_28160</name>
</gene>
<evidence type="ECO:0000259" key="4">
    <source>
        <dbReference type="Pfam" id="PF13193"/>
    </source>
</evidence>
<dbReference type="Pfam" id="PF00501">
    <property type="entry name" value="AMP-binding"/>
    <property type="match status" value="1"/>
</dbReference>
<dbReference type="SUPFAM" id="SSF56801">
    <property type="entry name" value="Acetyl-CoA synthetase-like"/>
    <property type="match status" value="1"/>
</dbReference>
<comment type="caution">
    <text evidence="5">The sequence shown here is derived from an EMBL/GenBank/DDBJ whole genome shotgun (WGS) entry which is preliminary data.</text>
</comment>
<dbReference type="EMBL" id="BJXX01000127">
    <property type="protein sequence ID" value="GEN35356.1"/>
    <property type="molecule type" value="Genomic_DNA"/>
</dbReference>
<dbReference type="FunFam" id="3.30.300.30:FF:000008">
    <property type="entry name" value="2,3-dihydroxybenzoate-AMP ligase"/>
    <property type="match status" value="1"/>
</dbReference>
<dbReference type="NCBIfam" id="NF004837">
    <property type="entry name" value="PRK06187.1"/>
    <property type="match status" value="1"/>
</dbReference>
<dbReference type="Pfam" id="PF13193">
    <property type="entry name" value="AMP-binding_C"/>
    <property type="match status" value="1"/>
</dbReference>
<keyword evidence="2 5" id="KW-0436">Ligase</keyword>
<dbReference type="InterPro" id="IPR042099">
    <property type="entry name" value="ANL_N_sf"/>
</dbReference>
<organism evidence="5 6">
    <name type="scientific">Aneurinibacillus danicus</name>
    <dbReference type="NCBI Taxonomy" id="267746"/>
    <lineage>
        <taxon>Bacteria</taxon>
        <taxon>Bacillati</taxon>
        <taxon>Bacillota</taxon>
        <taxon>Bacilli</taxon>
        <taxon>Bacillales</taxon>
        <taxon>Paenibacillaceae</taxon>
        <taxon>Aneurinibacillus group</taxon>
        <taxon>Aneurinibacillus</taxon>
    </lineage>
</organism>
<dbReference type="Gene3D" id="3.30.300.30">
    <property type="match status" value="1"/>
</dbReference>
<evidence type="ECO:0000313" key="6">
    <source>
        <dbReference type="Proteomes" id="UP000321157"/>
    </source>
</evidence>
<dbReference type="Proteomes" id="UP000321157">
    <property type="component" value="Unassembled WGS sequence"/>
</dbReference>
<evidence type="ECO:0000259" key="3">
    <source>
        <dbReference type="Pfam" id="PF00501"/>
    </source>
</evidence>
<reference evidence="5 6" key="1">
    <citation type="submission" date="2019-07" db="EMBL/GenBank/DDBJ databases">
        <title>Whole genome shotgun sequence of Aneurinibacillus danicus NBRC 102444.</title>
        <authorList>
            <person name="Hosoyama A."/>
            <person name="Uohara A."/>
            <person name="Ohji S."/>
            <person name="Ichikawa N."/>
        </authorList>
    </citation>
    <scope>NUCLEOTIDE SEQUENCE [LARGE SCALE GENOMIC DNA]</scope>
    <source>
        <strain evidence="5 6">NBRC 102444</strain>
    </source>
</reference>
<dbReference type="InterPro" id="IPR045851">
    <property type="entry name" value="AMP-bd_C_sf"/>
</dbReference>
<dbReference type="PANTHER" id="PTHR43767:SF7">
    <property type="entry name" value="MEDIUM_LONG-CHAIN-FATTY-ACID--COA LIGASE FADD8"/>
    <property type="match status" value="1"/>
</dbReference>
<evidence type="ECO:0000256" key="2">
    <source>
        <dbReference type="ARBA" id="ARBA00022598"/>
    </source>
</evidence>
<evidence type="ECO:0000313" key="5">
    <source>
        <dbReference type="EMBL" id="GEN35356.1"/>
    </source>
</evidence>
<proteinExistence type="inferred from homology"/>
<dbReference type="PANTHER" id="PTHR43767">
    <property type="entry name" value="LONG-CHAIN-FATTY-ACID--COA LIGASE"/>
    <property type="match status" value="1"/>
</dbReference>